<name>A0A6A5Y5A7_9PLEO</name>
<proteinExistence type="predicted"/>
<accession>A0A6A5Y5A7</accession>
<sequence>MVQPFFPFTSGPVAISLIGVVISQSSQPTQYSRLPLHLLLHHQPLSSPSPSPSPPPPSTSSFTHTLSFSYTYLVPTLSPLPSLF</sequence>
<feature type="compositionally biased region" description="Pro residues" evidence="1">
    <location>
        <begin position="47"/>
        <end position="58"/>
    </location>
</feature>
<reference evidence="2" key="1">
    <citation type="journal article" date="2020" name="Stud. Mycol.">
        <title>101 Dothideomycetes genomes: a test case for predicting lifestyles and emergence of pathogens.</title>
        <authorList>
            <person name="Haridas S."/>
            <person name="Albert R."/>
            <person name="Binder M."/>
            <person name="Bloem J."/>
            <person name="Labutti K."/>
            <person name="Salamov A."/>
            <person name="Andreopoulos B."/>
            <person name="Baker S."/>
            <person name="Barry K."/>
            <person name="Bills G."/>
            <person name="Bluhm B."/>
            <person name="Cannon C."/>
            <person name="Castanera R."/>
            <person name="Culley D."/>
            <person name="Daum C."/>
            <person name="Ezra D."/>
            <person name="Gonzalez J."/>
            <person name="Henrissat B."/>
            <person name="Kuo A."/>
            <person name="Liang C."/>
            <person name="Lipzen A."/>
            <person name="Lutzoni F."/>
            <person name="Magnuson J."/>
            <person name="Mondo S."/>
            <person name="Nolan M."/>
            <person name="Ohm R."/>
            <person name="Pangilinan J."/>
            <person name="Park H.-J."/>
            <person name="Ramirez L."/>
            <person name="Alfaro M."/>
            <person name="Sun H."/>
            <person name="Tritt A."/>
            <person name="Yoshinaga Y."/>
            <person name="Zwiers L.-H."/>
            <person name="Turgeon B."/>
            <person name="Goodwin S."/>
            <person name="Spatafora J."/>
            <person name="Crous P."/>
            <person name="Grigoriev I."/>
        </authorList>
    </citation>
    <scope>NUCLEOTIDE SEQUENCE</scope>
    <source>
        <strain evidence="2">CBS 175.79</strain>
    </source>
</reference>
<organism evidence="2 3">
    <name type="scientific">Aaosphaeria arxii CBS 175.79</name>
    <dbReference type="NCBI Taxonomy" id="1450172"/>
    <lineage>
        <taxon>Eukaryota</taxon>
        <taxon>Fungi</taxon>
        <taxon>Dikarya</taxon>
        <taxon>Ascomycota</taxon>
        <taxon>Pezizomycotina</taxon>
        <taxon>Dothideomycetes</taxon>
        <taxon>Pleosporomycetidae</taxon>
        <taxon>Pleosporales</taxon>
        <taxon>Pleosporales incertae sedis</taxon>
        <taxon>Aaosphaeria</taxon>
    </lineage>
</organism>
<evidence type="ECO:0000313" key="3">
    <source>
        <dbReference type="Proteomes" id="UP000799778"/>
    </source>
</evidence>
<dbReference type="EMBL" id="ML978067">
    <property type="protein sequence ID" value="KAF2020227.1"/>
    <property type="molecule type" value="Genomic_DNA"/>
</dbReference>
<protein>
    <submittedName>
        <fullName evidence="2">Uncharacterized protein</fullName>
    </submittedName>
</protein>
<gene>
    <name evidence="2" type="ORF">BU24DRAFT_135553</name>
</gene>
<dbReference type="AlphaFoldDB" id="A0A6A5Y5A7"/>
<dbReference type="GeneID" id="54278468"/>
<evidence type="ECO:0000256" key="1">
    <source>
        <dbReference type="SAM" id="MobiDB-lite"/>
    </source>
</evidence>
<evidence type="ECO:0000313" key="2">
    <source>
        <dbReference type="EMBL" id="KAF2020227.1"/>
    </source>
</evidence>
<keyword evidence="3" id="KW-1185">Reference proteome</keyword>
<dbReference type="RefSeq" id="XP_033388566.1">
    <property type="nucleotide sequence ID" value="XM_033521071.1"/>
</dbReference>
<dbReference type="Proteomes" id="UP000799778">
    <property type="component" value="Unassembled WGS sequence"/>
</dbReference>
<feature type="region of interest" description="Disordered" evidence="1">
    <location>
        <begin position="42"/>
        <end position="61"/>
    </location>
</feature>